<keyword evidence="2" id="KW-0732">Signal</keyword>
<dbReference type="PANTHER" id="PTHR30203">
    <property type="entry name" value="OUTER MEMBRANE CATION EFFLUX PROTEIN"/>
    <property type="match status" value="1"/>
</dbReference>
<feature type="chain" id="PRO_5028521455" evidence="2">
    <location>
        <begin position="26"/>
        <end position="471"/>
    </location>
</feature>
<dbReference type="NCBIfam" id="TIGR01845">
    <property type="entry name" value="outer_NodT"/>
    <property type="match status" value="1"/>
</dbReference>
<gene>
    <name evidence="4" type="ORF">FNU76_20035</name>
</gene>
<name>A0A516SK07_9NEIS</name>
<keyword evidence="2" id="KW-0812">Transmembrane</keyword>
<dbReference type="Proteomes" id="UP000317550">
    <property type="component" value="Chromosome"/>
</dbReference>
<dbReference type="PROSITE" id="PS51257">
    <property type="entry name" value="PROKAR_LIPOPROTEIN"/>
    <property type="match status" value="1"/>
</dbReference>
<dbReference type="Pfam" id="PF02321">
    <property type="entry name" value="OEP"/>
    <property type="match status" value="2"/>
</dbReference>
<feature type="compositionally biased region" description="Polar residues" evidence="3">
    <location>
        <begin position="103"/>
        <end position="121"/>
    </location>
</feature>
<dbReference type="EMBL" id="CP041730">
    <property type="protein sequence ID" value="QDQ28463.1"/>
    <property type="molecule type" value="Genomic_DNA"/>
</dbReference>
<dbReference type="SUPFAM" id="SSF56954">
    <property type="entry name" value="Outer membrane efflux proteins (OEP)"/>
    <property type="match status" value="1"/>
</dbReference>
<keyword evidence="2" id="KW-1134">Transmembrane beta strand</keyword>
<dbReference type="KEGG" id="cari:FNU76_20035"/>
<feature type="region of interest" description="Disordered" evidence="3">
    <location>
        <begin position="101"/>
        <end position="121"/>
    </location>
</feature>
<evidence type="ECO:0000313" key="4">
    <source>
        <dbReference type="EMBL" id="QDQ28463.1"/>
    </source>
</evidence>
<protein>
    <submittedName>
        <fullName evidence="4">TolC family protein</fullName>
    </submittedName>
</protein>
<proteinExistence type="inferred from homology"/>
<dbReference type="Gene3D" id="2.20.200.10">
    <property type="entry name" value="Outer membrane efflux proteins (OEP)"/>
    <property type="match status" value="1"/>
</dbReference>
<comment type="subcellular location">
    <subcellularLocation>
        <location evidence="2">Cell membrane</location>
        <topology evidence="2">Lipid-anchor</topology>
    </subcellularLocation>
</comment>
<keyword evidence="5" id="KW-1185">Reference proteome</keyword>
<evidence type="ECO:0000256" key="3">
    <source>
        <dbReference type="SAM" id="MobiDB-lite"/>
    </source>
</evidence>
<dbReference type="OrthoDB" id="9783100at2"/>
<dbReference type="Gene3D" id="1.20.1600.10">
    <property type="entry name" value="Outer membrane efflux proteins (OEP)"/>
    <property type="match status" value="1"/>
</dbReference>
<dbReference type="RefSeq" id="WP_144279846.1">
    <property type="nucleotide sequence ID" value="NZ_CP041730.1"/>
</dbReference>
<reference evidence="5" key="1">
    <citation type="submission" date="2019-07" db="EMBL/GenBank/DDBJ databases">
        <title>Chitinimonas sp. nov., isolated from Ny-Alesund, arctica soil.</title>
        <authorList>
            <person name="Xu Q."/>
            <person name="Peng F."/>
        </authorList>
    </citation>
    <scope>NUCLEOTIDE SEQUENCE [LARGE SCALE GENOMIC DNA]</scope>
    <source>
        <strain evidence="5">R3-44</strain>
    </source>
</reference>
<dbReference type="InterPro" id="IPR003423">
    <property type="entry name" value="OMP_efflux"/>
</dbReference>
<keyword evidence="2" id="KW-0449">Lipoprotein</keyword>
<accession>A0A516SK07</accession>
<evidence type="ECO:0000256" key="2">
    <source>
        <dbReference type="RuleBase" id="RU362097"/>
    </source>
</evidence>
<dbReference type="GO" id="GO:0005886">
    <property type="term" value="C:plasma membrane"/>
    <property type="evidence" value="ECO:0007669"/>
    <property type="project" value="UniProtKB-SubCell"/>
</dbReference>
<evidence type="ECO:0000256" key="1">
    <source>
        <dbReference type="ARBA" id="ARBA00007613"/>
    </source>
</evidence>
<dbReference type="PANTHER" id="PTHR30203:SF30">
    <property type="entry name" value="OUTER MEMBRANE PROTEIN-RELATED"/>
    <property type="match status" value="1"/>
</dbReference>
<feature type="signal peptide" evidence="2">
    <location>
        <begin position="1"/>
        <end position="25"/>
    </location>
</feature>
<evidence type="ECO:0000313" key="5">
    <source>
        <dbReference type="Proteomes" id="UP000317550"/>
    </source>
</evidence>
<dbReference type="AlphaFoldDB" id="A0A516SK07"/>
<keyword evidence="2" id="KW-0564">Palmitate</keyword>
<sequence>MKSKPMQSSLLALLVAAGLAGCAGTAPPPSFALPAHQSETAPAELSAWWTSFDDATLKSLIEEALSHNAEVMTAMQSVEQSRSTLTQARVALLPDVNLGLNANRRNPSNETGQPGQTGTSTVYNGGLSVSYELDLWGRVWKAKDAALANVLASQYAREATRSAVAAQTAQSYFTLLALDANVALLSQSMTTRDEAFKLQQKRFDLGAASDYELKLAEVERSSVAAALPQAVAAREQAEAALAVLLGRSPKEVIEGRVERGKGLEILAKAPEIPAGLPADLLTRRPDVRRAEAQLAVAEASLGETRRRYFPSLSLTGFFGGESLKLSNLLDAPARTWNVGAALLQPLVGLARIDAQVEAAKASRNQAELAYAQAARAAYGDARSALAGHRAAREALIATQTRVDSQNKVKQLTELRYKAGASSYLDLLNAERDRLGAERDRVSALQNRLAALVTVYQSLGGGWSTATLVKAE</sequence>
<dbReference type="InterPro" id="IPR010131">
    <property type="entry name" value="MdtP/NodT-like"/>
</dbReference>
<keyword evidence="2" id="KW-0472">Membrane</keyword>
<dbReference type="GO" id="GO:0015562">
    <property type="term" value="F:efflux transmembrane transporter activity"/>
    <property type="evidence" value="ECO:0007669"/>
    <property type="project" value="InterPro"/>
</dbReference>
<comment type="similarity">
    <text evidence="1 2">Belongs to the outer membrane factor (OMF) (TC 1.B.17) family.</text>
</comment>
<organism evidence="4 5">
    <name type="scientific">Chitinimonas arctica</name>
    <dbReference type="NCBI Taxonomy" id="2594795"/>
    <lineage>
        <taxon>Bacteria</taxon>
        <taxon>Pseudomonadati</taxon>
        <taxon>Pseudomonadota</taxon>
        <taxon>Betaproteobacteria</taxon>
        <taxon>Neisseriales</taxon>
        <taxon>Chitinibacteraceae</taxon>
        <taxon>Chitinimonas</taxon>
    </lineage>
</organism>